<evidence type="ECO:0000256" key="2">
    <source>
        <dbReference type="SAM" id="MobiDB-lite"/>
    </source>
</evidence>
<accession>A0A2G9S9D0</accession>
<evidence type="ECO:0000256" key="1">
    <source>
        <dbReference type="ARBA" id="ARBA00010954"/>
    </source>
</evidence>
<evidence type="ECO:0000313" key="4">
    <source>
        <dbReference type="Proteomes" id="UP000228934"/>
    </source>
</evidence>
<dbReference type="PANTHER" id="PTHR12832">
    <property type="entry name" value="TESTIS-SPECIFIC PROTEIN PBS13 T-COMPLEX 11"/>
    <property type="match status" value="1"/>
</dbReference>
<dbReference type="AlphaFoldDB" id="A0A2G9S9D0"/>
<name>A0A2G9S9D0_AQUCT</name>
<gene>
    <name evidence="3" type="ORF">AB205_0048580</name>
</gene>
<dbReference type="Proteomes" id="UP000228934">
    <property type="component" value="Unassembled WGS sequence"/>
</dbReference>
<feature type="compositionally biased region" description="Polar residues" evidence="2">
    <location>
        <begin position="73"/>
        <end position="85"/>
    </location>
</feature>
<comment type="similarity">
    <text evidence="1">Belongs to the TCP11 family.</text>
</comment>
<dbReference type="OrthoDB" id="276323at2759"/>
<sequence length="563" mass="62863">MRKSRCASSQVPAVFCVSQNTAVEEDRVGGRSGVDHRCDLCQEVGANTCIRQVQKANWYFPNINRTMPLEPGKSQSGEGPSNEASRTSRGDNSEEFVRTRIRQSTPSPHRGSPAHASPPRFVSVEELMDAAKGVSNLALAHEIVVNGGFQIKATKLPQGSLERTVRDIVHKAFWDCLEAQFNEDPPVYDHAIILMGEIKEILLSFLLPGHTRLRNQINEVLDLELIKQEAENRALDIPKLANFTIRMMGTLCAPARDEEIRKLRDINEPVPLFRAIFAVLDLMKLDMANFAVSSIRPHLMQQSVEYERNKFQDFFDKQPDSLCYVTSWLEETASDLYSKDSDGASSESLCSVSVLNHAYLKLLTWDHEQRPFPETVVMDQIRFQEMKLELLQLTLLGTLLVITQNSAGPVVSALPGFTEQMKSLIRLLLEGVGTPGVSTDDVLATIGEKISVEVARCLSQHGSTPFSPEREESLKGQIRTAASPSNKIYQLIESRIESFLLSYLSTANQRSSPALPGGLGPIQKELEELAVKFARLVNYNKMVFSPYYDSILTKILNKQEAQP</sequence>
<organism evidence="3 4">
    <name type="scientific">Aquarana catesbeiana</name>
    <name type="common">American bullfrog</name>
    <name type="synonym">Rana catesbeiana</name>
    <dbReference type="NCBI Taxonomy" id="8400"/>
    <lineage>
        <taxon>Eukaryota</taxon>
        <taxon>Metazoa</taxon>
        <taxon>Chordata</taxon>
        <taxon>Craniata</taxon>
        <taxon>Vertebrata</taxon>
        <taxon>Euteleostomi</taxon>
        <taxon>Amphibia</taxon>
        <taxon>Batrachia</taxon>
        <taxon>Anura</taxon>
        <taxon>Neobatrachia</taxon>
        <taxon>Ranoidea</taxon>
        <taxon>Ranidae</taxon>
        <taxon>Aquarana</taxon>
    </lineage>
</organism>
<keyword evidence="4" id="KW-1185">Reference proteome</keyword>
<feature type="region of interest" description="Disordered" evidence="2">
    <location>
        <begin position="66"/>
        <end position="96"/>
    </location>
</feature>
<feature type="compositionally biased region" description="Basic and acidic residues" evidence="2">
    <location>
        <begin position="86"/>
        <end position="96"/>
    </location>
</feature>
<dbReference type="GO" id="GO:0007165">
    <property type="term" value="P:signal transduction"/>
    <property type="evidence" value="ECO:0007669"/>
    <property type="project" value="TreeGrafter"/>
</dbReference>
<evidence type="ECO:0008006" key="5">
    <source>
        <dbReference type="Google" id="ProtNLM"/>
    </source>
</evidence>
<dbReference type="PANTHER" id="PTHR12832:SF15">
    <property type="entry name" value="T-COMPLEX PROTEIN 11-LIKE PROTEIN 1"/>
    <property type="match status" value="1"/>
</dbReference>
<dbReference type="InterPro" id="IPR008862">
    <property type="entry name" value="Tcp11"/>
</dbReference>
<protein>
    <recommendedName>
        <fullName evidence="5">T-complex protein 11-like protein 1</fullName>
    </recommendedName>
</protein>
<evidence type="ECO:0000313" key="3">
    <source>
        <dbReference type="EMBL" id="PIO36061.1"/>
    </source>
</evidence>
<proteinExistence type="inferred from homology"/>
<dbReference type="EMBL" id="KV926622">
    <property type="protein sequence ID" value="PIO36061.1"/>
    <property type="molecule type" value="Genomic_DNA"/>
</dbReference>
<reference evidence="4" key="1">
    <citation type="journal article" date="2017" name="Nat. Commun.">
        <title>The North American bullfrog draft genome provides insight into hormonal regulation of long noncoding RNA.</title>
        <authorList>
            <person name="Hammond S.A."/>
            <person name="Warren R.L."/>
            <person name="Vandervalk B.P."/>
            <person name="Kucuk E."/>
            <person name="Khan H."/>
            <person name="Gibb E.A."/>
            <person name="Pandoh P."/>
            <person name="Kirk H."/>
            <person name="Zhao Y."/>
            <person name="Jones M."/>
            <person name="Mungall A.J."/>
            <person name="Coope R."/>
            <person name="Pleasance S."/>
            <person name="Moore R.A."/>
            <person name="Holt R.A."/>
            <person name="Round J.M."/>
            <person name="Ohora S."/>
            <person name="Walle B.V."/>
            <person name="Veldhoen N."/>
            <person name="Helbing C.C."/>
            <person name="Birol I."/>
        </authorList>
    </citation>
    <scope>NUCLEOTIDE SEQUENCE [LARGE SCALE GENOMIC DNA]</scope>
</reference>
<dbReference type="Pfam" id="PF05794">
    <property type="entry name" value="Tcp11"/>
    <property type="match status" value="1"/>
</dbReference>